<comment type="caution">
    <text evidence="1">The sequence shown here is derived from an EMBL/GenBank/DDBJ whole genome shotgun (WGS) entry which is preliminary data.</text>
</comment>
<organism evidence="1 2">
    <name type="scientific">Periplaneta americana</name>
    <name type="common">American cockroach</name>
    <name type="synonym">Blatta americana</name>
    <dbReference type="NCBI Taxonomy" id="6978"/>
    <lineage>
        <taxon>Eukaryota</taxon>
        <taxon>Metazoa</taxon>
        <taxon>Ecdysozoa</taxon>
        <taxon>Arthropoda</taxon>
        <taxon>Hexapoda</taxon>
        <taxon>Insecta</taxon>
        <taxon>Pterygota</taxon>
        <taxon>Neoptera</taxon>
        <taxon>Polyneoptera</taxon>
        <taxon>Dictyoptera</taxon>
        <taxon>Blattodea</taxon>
        <taxon>Blattoidea</taxon>
        <taxon>Blattidae</taxon>
        <taxon>Blattinae</taxon>
        <taxon>Periplaneta</taxon>
    </lineage>
</organism>
<keyword evidence="2" id="KW-1185">Reference proteome</keyword>
<accession>A0ABQ8TY88</accession>
<name>A0ABQ8TY88_PERAM</name>
<sequence>MFLIMARKEYNADSPLNFELRSPNCGPLHSNSGLRTLTQLRTHSSRTPVSKLASLLHKTGWLAVHRLQQQQLLSAQLPLFFYNQTIVSGKYDAGNFYGCPEDGTFRILWISPLSAAVAVSPLLSTPQHMPQEADARATSFAAPNHGRICPPSAGREIVVCIRSNSIQCNLVCKHAPQVVRNFRSLNVDSIEILYHMLLASCIRMELRCVRAALIRDSECIVLHSSLFANHFLRRGFFNFGMRSKPYGLRSEYAIRKVQDNREGLELNGLHQLLVYADDVNMLKQVKR</sequence>
<reference evidence="1 2" key="1">
    <citation type="journal article" date="2022" name="Allergy">
        <title>Genome assembly and annotation of Periplaneta americana reveal a comprehensive cockroach allergen profile.</title>
        <authorList>
            <person name="Wang L."/>
            <person name="Xiong Q."/>
            <person name="Saelim N."/>
            <person name="Wang L."/>
            <person name="Nong W."/>
            <person name="Wan A.T."/>
            <person name="Shi M."/>
            <person name="Liu X."/>
            <person name="Cao Q."/>
            <person name="Hui J.H.L."/>
            <person name="Sookrung N."/>
            <person name="Leung T.F."/>
            <person name="Tungtrongchitr A."/>
            <person name="Tsui S.K.W."/>
        </authorList>
    </citation>
    <scope>NUCLEOTIDE SEQUENCE [LARGE SCALE GENOMIC DNA]</scope>
    <source>
        <strain evidence="1">PWHHKU_190912</strain>
    </source>
</reference>
<proteinExistence type="predicted"/>
<dbReference type="Proteomes" id="UP001148838">
    <property type="component" value="Unassembled WGS sequence"/>
</dbReference>
<evidence type="ECO:0000313" key="1">
    <source>
        <dbReference type="EMBL" id="KAJ4450647.1"/>
    </source>
</evidence>
<gene>
    <name evidence="1" type="ORF">ANN_02076</name>
</gene>
<dbReference type="EMBL" id="JAJSOF020000001">
    <property type="protein sequence ID" value="KAJ4450647.1"/>
    <property type="molecule type" value="Genomic_DNA"/>
</dbReference>
<protein>
    <submittedName>
        <fullName evidence="1">Uncharacterized protein</fullName>
    </submittedName>
</protein>
<evidence type="ECO:0000313" key="2">
    <source>
        <dbReference type="Proteomes" id="UP001148838"/>
    </source>
</evidence>